<dbReference type="Pfam" id="PF02033">
    <property type="entry name" value="RBFA"/>
    <property type="match status" value="1"/>
</dbReference>
<dbReference type="GO" id="GO:0043024">
    <property type="term" value="F:ribosomal small subunit binding"/>
    <property type="evidence" value="ECO:0007669"/>
    <property type="project" value="TreeGrafter"/>
</dbReference>
<dbReference type="HAMAP" id="MF_00003">
    <property type="entry name" value="RbfA"/>
    <property type="match status" value="1"/>
</dbReference>
<dbReference type="PANTHER" id="PTHR33515">
    <property type="entry name" value="RIBOSOME-BINDING FACTOR A, CHLOROPLASTIC-RELATED"/>
    <property type="match status" value="1"/>
</dbReference>
<organism evidence="2">
    <name type="scientific">marine metagenome</name>
    <dbReference type="NCBI Taxonomy" id="408172"/>
    <lineage>
        <taxon>unclassified sequences</taxon>
        <taxon>metagenomes</taxon>
        <taxon>ecological metagenomes</taxon>
    </lineage>
</organism>
<dbReference type="InterPro" id="IPR020053">
    <property type="entry name" value="Ribosome-bd_factorA_CS"/>
</dbReference>
<sequence>MKHQRGRQRRTGQNFARTDRVAGLVREIVATELERIDDQRLFLLAVTGVDVDRELARATVWFDVLDEEDLPQVAGALEEHRQRIQQALASQSRMRRTPAIRFSPDPSIGDAGRIESILEDLGMGASPEKAEGD</sequence>
<dbReference type="EMBL" id="UINC01001372">
    <property type="protein sequence ID" value="SUZ79067.1"/>
    <property type="molecule type" value="Genomic_DNA"/>
</dbReference>
<reference evidence="2" key="1">
    <citation type="submission" date="2018-05" db="EMBL/GenBank/DDBJ databases">
        <authorList>
            <person name="Lanie J.A."/>
            <person name="Ng W.-L."/>
            <person name="Kazmierczak K.M."/>
            <person name="Andrzejewski T.M."/>
            <person name="Davidsen T.M."/>
            <person name="Wayne K.J."/>
            <person name="Tettelin H."/>
            <person name="Glass J.I."/>
            <person name="Rusch D."/>
            <person name="Podicherti R."/>
            <person name="Tsui H.-C.T."/>
            <person name="Winkler M.E."/>
        </authorList>
    </citation>
    <scope>NUCLEOTIDE SEQUENCE</scope>
</reference>
<evidence type="ECO:0000313" key="2">
    <source>
        <dbReference type="EMBL" id="SUZ79067.1"/>
    </source>
</evidence>
<gene>
    <name evidence="2" type="ORF">METZ01_LOCUS31921</name>
</gene>
<dbReference type="SUPFAM" id="SSF89919">
    <property type="entry name" value="Ribosome-binding factor A, RbfA"/>
    <property type="match status" value="1"/>
</dbReference>
<dbReference type="GO" id="GO:0005829">
    <property type="term" value="C:cytosol"/>
    <property type="evidence" value="ECO:0007669"/>
    <property type="project" value="TreeGrafter"/>
</dbReference>
<dbReference type="PROSITE" id="PS01319">
    <property type="entry name" value="RBFA"/>
    <property type="match status" value="1"/>
</dbReference>
<dbReference type="Gene3D" id="3.30.300.20">
    <property type="match status" value="1"/>
</dbReference>
<dbReference type="InterPro" id="IPR023799">
    <property type="entry name" value="RbfA_dom_sf"/>
</dbReference>
<name>A0A381QM60_9ZZZZ</name>
<dbReference type="InterPro" id="IPR015946">
    <property type="entry name" value="KH_dom-like_a/b"/>
</dbReference>
<feature type="region of interest" description="Disordered" evidence="1">
    <location>
        <begin position="87"/>
        <end position="113"/>
    </location>
</feature>
<evidence type="ECO:0008006" key="3">
    <source>
        <dbReference type="Google" id="ProtNLM"/>
    </source>
</evidence>
<dbReference type="GO" id="GO:0006364">
    <property type="term" value="P:rRNA processing"/>
    <property type="evidence" value="ECO:0007669"/>
    <property type="project" value="InterPro"/>
</dbReference>
<proteinExistence type="inferred from homology"/>
<dbReference type="PANTHER" id="PTHR33515:SF1">
    <property type="entry name" value="RIBOSOME-BINDING FACTOR A, CHLOROPLASTIC-RELATED"/>
    <property type="match status" value="1"/>
</dbReference>
<dbReference type="InterPro" id="IPR000238">
    <property type="entry name" value="RbfA"/>
</dbReference>
<dbReference type="AlphaFoldDB" id="A0A381QM60"/>
<evidence type="ECO:0000256" key="1">
    <source>
        <dbReference type="SAM" id="MobiDB-lite"/>
    </source>
</evidence>
<protein>
    <recommendedName>
        <fullName evidence="3">Ribosome-binding factor A</fullName>
    </recommendedName>
</protein>
<accession>A0A381QM60</accession>
<dbReference type="NCBIfam" id="TIGR00082">
    <property type="entry name" value="rbfA"/>
    <property type="match status" value="1"/>
</dbReference>